<organism evidence="1 2">
    <name type="scientific">Solanum commersonii</name>
    <name type="common">Commerson's wild potato</name>
    <name type="synonym">Commerson's nightshade</name>
    <dbReference type="NCBI Taxonomy" id="4109"/>
    <lineage>
        <taxon>Eukaryota</taxon>
        <taxon>Viridiplantae</taxon>
        <taxon>Streptophyta</taxon>
        <taxon>Embryophyta</taxon>
        <taxon>Tracheophyta</taxon>
        <taxon>Spermatophyta</taxon>
        <taxon>Magnoliopsida</taxon>
        <taxon>eudicotyledons</taxon>
        <taxon>Gunneridae</taxon>
        <taxon>Pentapetalae</taxon>
        <taxon>asterids</taxon>
        <taxon>lamiids</taxon>
        <taxon>Solanales</taxon>
        <taxon>Solanaceae</taxon>
        <taxon>Solanoideae</taxon>
        <taxon>Solaneae</taxon>
        <taxon>Solanum</taxon>
    </lineage>
</organism>
<name>A0A9J5WQ12_SOLCO</name>
<gene>
    <name evidence="1" type="ORF">H5410_057238</name>
</gene>
<reference evidence="1 2" key="1">
    <citation type="submission" date="2020-09" db="EMBL/GenBank/DDBJ databases">
        <title>De no assembly of potato wild relative species, Solanum commersonii.</title>
        <authorList>
            <person name="Cho K."/>
        </authorList>
    </citation>
    <scope>NUCLEOTIDE SEQUENCE [LARGE SCALE GENOMIC DNA]</scope>
    <source>
        <strain evidence="1">LZ3.2</strain>
        <tissue evidence="1">Leaf</tissue>
    </source>
</reference>
<dbReference type="AlphaFoldDB" id="A0A9J5WQ12"/>
<keyword evidence="2" id="KW-1185">Reference proteome</keyword>
<accession>A0A9J5WQ12</accession>
<evidence type="ECO:0000313" key="2">
    <source>
        <dbReference type="Proteomes" id="UP000824120"/>
    </source>
</evidence>
<protein>
    <submittedName>
        <fullName evidence="1">Uncharacterized protein</fullName>
    </submittedName>
</protein>
<evidence type="ECO:0000313" key="1">
    <source>
        <dbReference type="EMBL" id="KAG5577104.1"/>
    </source>
</evidence>
<proteinExistence type="predicted"/>
<dbReference type="Proteomes" id="UP000824120">
    <property type="component" value="Chromosome 11"/>
</dbReference>
<dbReference type="EMBL" id="JACXVP010000011">
    <property type="protein sequence ID" value="KAG5577104.1"/>
    <property type="molecule type" value="Genomic_DNA"/>
</dbReference>
<sequence length="61" mass="6935">MATEILSNYRLCLDELGSLDVALNHMQVHRFGVVNQSTMRKPKVLVGRKYGFGGLLTRMLR</sequence>
<comment type="caution">
    <text evidence="1">The sequence shown here is derived from an EMBL/GenBank/DDBJ whole genome shotgun (WGS) entry which is preliminary data.</text>
</comment>